<dbReference type="Pfam" id="PF25547">
    <property type="entry name" value="WXG100_2"/>
    <property type="match status" value="1"/>
</dbReference>
<evidence type="ECO:0000313" key="5">
    <source>
        <dbReference type="EMBL" id="VAZ84242.1"/>
    </source>
</evidence>
<dbReference type="GO" id="GO:0050135">
    <property type="term" value="F:NADP+ nucleosidase activity"/>
    <property type="evidence" value="ECO:0007669"/>
    <property type="project" value="InterPro"/>
</dbReference>
<dbReference type="RefSeq" id="WP_258174295.1">
    <property type="nucleotide sequence ID" value="NZ_MWKV01000001.1"/>
</dbReference>
<dbReference type="InterPro" id="IPR025331">
    <property type="entry name" value="TNT"/>
</dbReference>
<evidence type="ECO:0000256" key="2">
    <source>
        <dbReference type="SAM" id="MobiDB-lite"/>
    </source>
</evidence>
<feature type="compositionally biased region" description="Low complexity" evidence="2">
    <location>
        <begin position="546"/>
        <end position="561"/>
    </location>
</feature>
<reference evidence="5 6" key="1">
    <citation type="submission" date="2018-09" db="EMBL/GenBank/DDBJ databases">
        <authorList>
            <person name="Tagini F."/>
        </authorList>
    </citation>
    <scope>NUCLEOTIDE SEQUENCE [LARGE SCALE GENOMIC DNA]</scope>
    <source>
        <strain evidence="5 6">MK42</strain>
    </source>
</reference>
<evidence type="ECO:0000259" key="4">
    <source>
        <dbReference type="Pfam" id="PF25547"/>
    </source>
</evidence>
<evidence type="ECO:0000256" key="1">
    <source>
        <dbReference type="SAM" id="Coils"/>
    </source>
</evidence>
<evidence type="ECO:0000313" key="6">
    <source>
        <dbReference type="Proteomes" id="UP000279331"/>
    </source>
</evidence>
<accession>A0AB38UU48</accession>
<feature type="domain" description="TNT" evidence="3">
    <location>
        <begin position="805"/>
        <end position="899"/>
    </location>
</feature>
<evidence type="ECO:0000259" key="3">
    <source>
        <dbReference type="Pfam" id="PF14021"/>
    </source>
</evidence>
<gene>
    <name evidence="5" type="primary">cpnT_1</name>
    <name evidence="5" type="ORF">LAUMK42_03061</name>
</gene>
<comment type="caution">
    <text evidence="5">The sequence shown here is derived from an EMBL/GenBank/DDBJ whole genome shotgun (WGS) entry which is preliminary data.</text>
</comment>
<proteinExistence type="predicted"/>
<dbReference type="Pfam" id="PF14021">
    <property type="entry name" value="TNT"/>
    <property type="match status" value="1"/>
</dbReference>
<organism evidence="5 6">
    <name type="scientific">Mycobacterium persicum</name>
    <dbReference type="NCBI Taxonomy" id="1487726"/>
    <lineage>
        <taxon>Bacteria</taxon>
        <taxon>Bacillati</taxon>
        <taxon>Actinomycetota</taxon>
        <taxon>Actinomycetes</taxon>
        <taxon>Mycobacteriales</taxon>
        <taxon>Mycobacteriaceae</taxon>
        <taxon>Mycobacterium</taxon>
    </lineage>
</organism>
<dbReference type="InterPro" id="IPR057746">
    <property type="entry name" value="CpnT-like_N"/>
</dbReference>
<feature type="compositionally biased region" description="Gly residues" evidence="2">
    <location>
        <begin position="452"/>
        <end position="465"/>
    </location>
</feature>
<feature type="coiled-coil region" evidence="1">
    <location>
        <begin position="217"/>
        <end position="284"/>
    </location>
</feature>
<name>A0AB38UU48_9MYCO</name>
<feature type="region of interest" description="Disordered" evidence="2">
    <location>
        <begin position="109"/>
        <end position="135"/>
    </location>
</feature>
<sequence length="900" mass="93083">MATLRAIGQNSRVAPLAVDPDVMFTAGSAVAAVGEDLVAALGSLTAGFGANTGQDAAGDMFGLAYQDAAKSLLKAAAAVINACRDNGAKIQLSASNYSMAEAASTLGGGSGVLPAPHDSEQFSAPGPPGTLGAGPPPPMLWRVVELFVGDMWPNGDVAGLHAAAGCWRGFAAALGGAEQQLNGPKAVIAGQEIPEGGLIQPVLSELGNAMASLGKQCEQLAATLDNFADEVAHAQNAIRDLLHRLGSASGLWHEVVSVFDGDALQEVKEIAEDIKAVLHNLGREAQAKEQAMQRGMGIADGLVRGMQRYVRGELTHFLGTEVGNPLATVFDFFSNVTEGVYQAAFSTVHGMDQLSPRHFLTDPEGAAAAWEGLDVTAVRSLPAYALLDPDGAAHTWKGLLHFDDWSRDRPGLGLGENLFDVGTLALGVGEVRRFGAGGRAVEEGVAEEEGSGGKGVGAPGGGGRLGDITHSGEALTTEVEDLGGDVPKADPKPSGEPSALPTGEPPRAPVEATRPAESATPSTATAESPSAPTRSVTSGPVDSRVPATPAASSPSPAPAAAGDQMPSTTSRPPETVSASVAPEATSVKPAPAAPAPAGPTSLSAAPRALGPGEISSRAGPTQLPAGHSGTARALGDGVAPPRQPPEAPTRGGRYGSGDDLRAGGHTQEPPSPGGDAPPQPGDACTPDERQDPVHSHEPSGDGWHRLPDEQIDPHYGEPLSRHWDFPDDPMDPSKISRDVARLVDDPEAPFGRDPQGRAYTKQEYALRYNKVGNEGQHWGNFPLNDGAVPGTRVAYTDPAGYLKDYGPLLDRIGSDNGKYLAVMQDGKPASWEQRALHVDSLREPYRAYTFGDLPDGWSIEVSEVAPGVAQPGGSIQVRVFDDEGVVRRVTELTKIGVLRK</sequence>
<dbReference type="AlphaFoldDB" id="A0AB38UU48"/>
<keyword evidence="1" id="KW-0175">Coiled coil</keyword>
<protein>
    <submittedName>
        <fullName evidence="5">Outer membrane channel protein CpnT</fullName>
    </submittedName>
</protein>
<feature type="compositionally biased region" description="Pro residues" evidence="2">
    <location>
        <begin position="669"/>
        <end position="680"/>
    </location>
</feature>
<feature type="region of interest" description="Disordered" evidence="2">
    <location>
        <begin position="443"/>
        <end position="469"/>
    </location>
</feature>
<feature type="compositionally biased region" description="Basic and acidic residues" evidence="2">
    <location>
        <begin position="686"/>
        <end position="725"/>
    </location>
</feature>
<feature type="compositionally biased region" description="Low complexity" evidence="2">
    <location>
        <begin position="512"/>
        <end position="535"/>
    </location>
</feature>
<feature type="compositionally biased region" description="Polar residues" evidence="2">
    <location>
        <begin position="565"/>
        <end position="578"/>
    </location>
</feature>
<dbReference type="EMBL" id="UPHL01000082">
    <property type="protein sequence ID" value="VAZ84242.1"/>
    <property type="molecule type" value="Genomic_DNA"/>
</dbReference>
<feature type="domain" description="Outer membrane channel protein CpnT-like N-terminal" evidence="4">
    <location>
        <begin position="136"/>
        <end position="242"/>
    </location>
</feature>
<dbReference type="Proteomes" id="UP000279331">
    <property type="component" value="Unassembled WGS sequence"/>
</dbReference>
<feature type="region of interest" description="Disordered" evidence="2">
    <location>
        <begin position="482"/>
        <end position="734"/>
    </location>
</feature>